<comment type="caution">
    <text evidence="1">The sequence shown here is derived from an EMBL/GenBank/DDBJ whole genome shotgun (WGS) entry which is preliminary data.</text>
</comment>
<sequence>MLVDEGVEGRGGQAFATPGIQVLLAEQLAELADEQQRQLTALLQGGQAGASRSRSIISTSLSSPPPHIIPGIGWLTTPLKADVDNLTLLKRVPHGALDRSRDRI</sequence>
<dbReference type="EMBL" id="BJOC01000041">
    <property type="protein sequence ID" value="GED23615.1"/>
    <property type="molecule type" value="Genomic_DNA"/>
</dbReference>
<protein>
    <submittedName>
        <fullName evidence="1">Uncharacterized protein</fullName>
    </submittedName>
</protein>
<name>A0A4Y4F4E2_9GAMM</name>
<dbReference type="RefSeq" id="WP_141321458.1">
    <property type="nucleotide sequence ID" value="NZ_BJOC01000041.1"/>
</dbReference>
<dbReference type="Proteomes" id="UP000319812">
    <property type="component" value="Unassembled WGS sequence"/>
</dbReference>
<proteinExistence type="predicted"/>
<gene>
    <name evidence="1" type="ORF">HHA01_25920</name>
</gene>
<dbReference type="AlphaFoldDB" id="A0A4Y4F4E2"/>
<evidence type="ECO:0000313" key="2">
    <source>
        <dbReference type="Proteomes" id="UP000319812"/>
    </source>
</evidence>
<organism evidence="1 2">
    <name type="scientific">Halomonas halmophila</name>
    <dbReference type="NCBI Taxonomy" id="252"/>
    <lineage>
        <taxon>Bacteria</taxon>
        <taxon>Pseudomonadati</taxon>
        <taxon>Pseudomonadota</taxon>
        <taxon>Gammaproteobacteria</taxon>
        <taxon>Oceanospirillales</taxon>
        <taxon>Halomonadaceae</taxon>
        <taxon>Halomonas</taxon>
    </lineage>
</organism>
<evidence type="ECO:0000313" key="1">
    <source>
        <dbReference type="EMBL" id="GED23615.1"/>
    </source>
</evidence>
<accession>A0A4Y4F4E2</accession>
<keyword evidence="2" id="KW-1185">Reference proteome</keyword>
<reference evidence="1 2" key="1">
    <citation type="submission" date="2019-06" db="EMBL/GenBank/DDBJ databases">
        <title>Whole genome shotgun sequence of Halomonas halmophila NBRC 15537.</title>
        <authorList>
            <person name="Hosoyama A."/>
            <person name="Uohara A."/>
            <person name="Ohji S."/>
            <person name="Ichikawa N."/>
        </authorList>
    </citation>
    <scope>NUCLEOTIDE SEQUENCE [LARGE SCALE GENOMIC DNA]</scope>
    <source>
        <strain evidence="1 2">NBRC 15537</strain>
    </source>
</reference>